<dbReference type="GO" id="GO:0005813">
    <property type="term" value="C:centrosome"/>
    <property type="evidence" value="ECO:0007669"/>
    <property type="project" value="UniProtKB-SubCell"/>
</dbReference>
<keyword evidence="8" id="KW-1185">Reference proteome</keyword>
<dbReference type="Proteomes" id="UP000008820">
    <property type="component" value="Chromosome 1"/>
</dbReference>
<feature type="region of interest" description="Disordered" evidence="5">
    <location>
        <begin position="428"/>
        <end position="485"/>
    </location>
</feature>
<evidence type="ECO:0000259" key="6">
    <source>
        <dbReference type="Pfam" id="PF15309"/>
    </source>
</evidence>
<feature type="compositionally biased region" description="Basic and acidic residues" evidence="5">
    <location>
        <begin position="77"/>
        <end position="88"/>
    </location>
</feature>
<gene>
    <name evidence="7" type="primary">110681370</name>
</gene>
<evidence type="ECO:0000256" key="3">
    <source>
        <dbReference type="ARBA" id="ARBA00023212"/>
    </source>
</evidence>
<dbReference type="InParanoid" id="A0A6I8U3M2"/>
<feature type="region of interest" description="Disordered" evidence="5">
    <location>
        <begin position="1065"/>
        <end position="1118"/>
    </location>
</feature>
<feature type="compositionally biased region" description="Basic and acidic residues" evidence="5">
    <location>
        <begin position="785"/>
        <end position="800"/>
    </location>
</feature>
<feature type="compositionally biased region" description="Low complexity" evidence="5">
    <location>
        <begin position="575"/>
        <end position="587"/>
    </location>
</feature>
<organism evidence="7 8">
    <name type="scientific">Aedes aegypti</name>
    <name type="common">Yellowfever mosquito</name>
    <name type="synonym">Culex aegypti</name>
    <dbReference type="NCBI Taxonomy" id="7159"/>
    <lineage>
        <taxon>Eukaryota</taxon>
        <taxon>Metazoa</taxon>
        <taxon>Ecdysozoa</taxon>
        <taxon>Arthropoda</taxon>
        <taxon>Hexapoda</taxon>
        <taxon>Insecta</taxon>
        <taxon>Pterygota</taxon>
        <taxon>Neoptera</taxon>
        <taxon>Endopterygota</taxon>
        <taxon>Diptera</taxon>
        <taxon>Nematocera</taxon>
        <taxon>Culicoidea</taxon>
        <taxon>Culicidae</taxon>
        <taxon>Culicinae</taxon>
        <taxon>Aedini</taxon>
        <taxon>Aedes</taxon>
        <taxon>Stegomyia</taxon>
    </lineage>
</organism>
<feature type="region of interest" description="Disordered" evidence="5">
    <location>
        <begin position="1038"/>
        <end position="1057"/>
    </location>
</feature>
<keyword evidence="3" id="KW-0206">Cytoskeleton</keyword>
<feature type="region of interest" description="Disordered" evidence="5">
    <location>
        <begin position="954"/>
        <end position="975"/>
    </location>
</feature>
<feature type="region of interest" description="Disordered" evidence="5">
    <location>
        <begin position="32"/>
        <end position="133"/>
    </location>
</feature>
<feature type="compositionally biased region" description="Polar residues" evidence="5">
    <location>
        <begin position="35"/>
        <end position="51"/>
    </location>
</feature>
<evidence type="ECO:0000256" key="5">
    <source>
        <dbReference type="SAM" id="MobiDB-lite"/>
    </source>
</evidence>
<evidence type="ECO:0000256" key="4">
    <source>
        <dbReference type="SAM" id="Coils"/>
    </source>
</evidence>
<feature type="compositionally biased region" description="Basic and acidic residues" evidence="5">
    <location>
        <begin position="98"/>
        <end position="133"/>
    </location>
</feature>
<feature type="compositionally biased region" description="Low complexity" evidence="5">
    <location>
        <begin position="449"/>
        <end position="485"/>
    </location>
</feature>
<evidence type="ECO:0000313" key="7">
    <source>
        <dbReference type="EnsemblMetazoa" id="AAEL022008-PA"/>
    </source>
</evidence>
<protein>
    <recommendedName>
        <fullName evidence="6">ALMS motif domain-containing protein</fullName>
    </recommendedName>
</protein>
<dbReference type="FunCoup" id="A0A6I8U3M2">
    <property type="interactions" value="63"/>
</dbReference>
<accession>A0A6I8U3M2</accession>
<reference evidence="7 8" key="1">
    <citation type="submission" date="2017-06" db="EMBL/GenBank/DDBJ databases">
        <title>Aedes aegypti genome working group (AGWG) sequencing and assembly.</title>
        <authorList>
            <consortium name="Aedes aegypti Genome Working Group (AGWG)"/>
            <person name="Matthews B.J."/>
        </authorList>
    </citation>
    <scope>NUCLEOTIDE SEQUENCE [LARGE SCALE GENOMIC DNA]</scope>
    <source>
        <strain evidence="7 8">LVP_AGWG</strain>
    </source>
</reference>
<evidence type="ECO:0000256" key="2">
    <source>
        <dbReference type="ARBA" id="ARBA00022490"/>
    </source>
</evidence>
<name>A0A6I8U3M2_AEDAE</name>
<evidence type="ECO:0000313" key="8">
    <source>
        <dbReference type="Proteomes" id="UP000008820"/>
    </source>
</evidence>
<dbReference type="Pfam" id="PF15309">
    <property type="entry name" value="ALMS_motif"/>
    <property type="match status" value="1"/>
</dbReference>
<feature type="compositionally biased region" description="Polar residues" evidence="5">
    <location>
        <begin position="390"/>
        <end position="408"/>
    </location>
</feature>
<keyword evidence="4" id="KW-0175">Coiled coil</keyword>
<feature type="coiled-coil region" evidence="4">
    <location>
        <begin position="1131"/>
        <end position="1158"/>
    </location>
</feature>
<feature type="compositionally biased region" description="Polar residues" evidence="5">
    <location>
        <begin position="439"/>
        <end position="448"/>
    </location>
</feature>
<feature type="compositionally biased region" description="Polar residues" evidence="5">
    <location>
        <begin position="818"/>
        <end position="838"/>
    </location>
</feature>
<comment type="subcellular location">
    <subcellularLocation>
        <location evidence="1">Cytoplasm</location>
        <location evidence="1">Cytoskeleton</location>
        <location evidence="1">Microtubule organizing center</location>
        <location evidence="1">Centrosome</location>
    </subcellularLocation>
</comment>
<dbReference type="EnsemblMetazoa" id="AAEL022008-RA">
    <property type="protein sequence ID" value="AAEL022008-PA"/>
    <property type="gene ID" value="AAEL022008"/>
</dbReference>
<dbReference type="OrthoDB" id="2448405at2759"/>
<feature type="region of interest" description="Disordered" evidence="5">
    <location>
        <begin position="379"/>
        <end position="408"/>
    </location>
</feature>
<feature type="compositionally biased region" description="Low complexity" evidence="5">
    <location>
        <begin position="644"/>
        <end position="658"/>
    </location>
</feature>
<feature type="domain" description="ALMS motif" evidence="6">
    <location>
        <begin position="1111"/>
        <end position="1234"/>
    </location>
</feature>
<feature type="region of interest" description="Disordered" evidence="5">
    <location>
        <begin position="625"/>
        <end position="680"/>
    </location>
</feature>
<dbReference type="AlphaFoldDB" id="A0A6I8U3M2"/>
<keyword evidence="2" id="KW-0963">Cytoplasm</keyword>
<evidence type="ECO:0000256" key="1">
    <source>
        <dbReference type="ARBA" id="ARBA00004300"/>
    </source>
</evidence>
<feature type="compositionally biased region" description="Basic and acidic residues" evidence="5">
    <location>
        <begin position="1067"/>
        <end position="1084"/>
    </location>
</feature>
<feature type="region of interest" description="Disordered" evidence="5">
    <location>
        <begin position="773"/>
        <end position="838"/>
    </location>
</feature>
<proteinExistence type="predicted"/>
<sequence>MANFSGNSRVTDQIMEYYTKYGQNRDLEKFLRLRANTTRSSSDGSIPTSTALHGEGDQGSGGKVGKSLENLSTLGKRKQDDERERRSAELLNASGGSDRSKSGQRKDDVTKEGEKTQEQVENVVVKETKSEKKAGRNFNFNLESVIEIKLPQQVATMQQPIVVSTPPGMLAPAPIIHEISTAGTQTMPEGRSVEQQTEEPIRPVLKPSGVKSGGNLNVEDVMDTTRDISPVSSVASNKQRLEWDSLGDIGYSSSDKFYFCGAGDLNETEKQCLQKYFAKKGLNFDEKVVVVKNVQTPRKKGDRTEQESVEHIKKNAKHKWQDVYQKYKEKYPNPSEITLSMMNPEAQSTPKVTSLQNVPQKAIKSTQTSLVKILTKAVQSEQRQVDTSDKQIGTETLSSATNKTTSVREASSVCEQIEVAESFEFFSSPPSKLAEGEESSSNGTQLIPSSTTGNSSKSSSGRSSSKQQQLSSSSRGSGNTSLNSTEYNFDDELRLGVTLYHTICESRSLPERVKQSLVDKIFRKMMKNDPKGRTKEQLLQECLRARQQPVGLVGEEDGRSSPGRQTTLSGVETIGESGKSSSVGRSSRGADEVIVEIIDEGNSEEKAASSLEDPIVKNLQELSIKSNDAHNPVRRPSHREQSATSSQRTLSSNTNSSNHTARQLPEPASLSTGPSSGDDRIRKAMNEYLKPMTNSEIDYANQQELKRSREQVKERTSEPSTGDKIFELFRKEKRSQLLKIDRKIEHLKTMKLLLLEEQKAVNEIGADTRTTYPLEFKTRPLPKQPSDEKENLYENTERRAKSASSAPVYTSVHEDPASAQSNNKSTEFTSGSRSESGWNSHYHMKKMIQNRSKLETPSSADESIATFIKSRKDKFIENYERHRRQMFEDQHHIYTKPYSGRQSKQDHYSRLDEKYSVRNIGKRKTHLPRSEVFISSDSMSIPAANTLTNTTTHQYDIKSSRSSSESLTLHARPAATQTTGSIMKTKPIFESKPKLTASVQTAGCNCPCNCPCRHRLPSEPSPATTTAAVAVSSLHHTEIVDDTQPKQDKQQQTKPSSIAYVITFQGDGKDTKGRKPLSEKDQVYHRSSSSTDTSSSANRSNGGASEETDLLPLKDQFQRNRPGTLLRLKERQKCVNELNKLRAERNKQRKKLLLLTSDDSLKKCDAKERLPPPPLAQRRIFSSKAIRENTRRQVRNLPEVLRKKEMEKINNLKRKNLILRDKFNRNLQRKVLHGQVDLSNSVRVIRE</sequence>
<dbReference type="InterPro" id="IPR029299">
    <property type="entry name" value="ALMS_motif"/>
</dbReference>
<feature type="compositionally biased region" description="Low complexity" evidence="5">
    <location>
        <begin position="1086"/>
        <end position="1105"/>
    </location>
</feature>
<feature type="region of interest" description="Disordered" evidence="5">
    <location>
        <begin position="553"/>
        <end position="589"/>
    </location>
</feature>
<reference evidence="7" key="2">
    <citation type="submission" date="2020-05" db="UniProtKB">
        <authorList>
            <consortium name="EnsemblMetazoa"/>
        </authorList>
    </citation>
    <scope>IDENTIFICATION</scope>
    <source>
        <strain evidence="7">LVP_AGWG</strain>
    </source>
</reference>
<feature type="compositionally biased region" description="Basic and acidic residues" evidence="5">
    <location>
        <begin position="1038"/>
        <end position="1051"/>
    </location>
</feature>